<protein>
    <submittedName>
        <fullName evidence="2">Three-Cys-motif partner protein TcmP</fullName>
    </submittedName>
</protein>
<dbReference type="KEGG" id="aup:AsAng_0019830"/>
<sequence length="379" mass="43884">MAKSIYYPTPKNELEVRSNIVLKYFSKWSSSLITNIKTEQLEEKFAVVDLAAGWELEEHNDAIITKLLDWATSQPQLRNMLSTIINDRDEQQIATITKHLTTIHHIELLRFSPHIHFSEVDNKLQAAISSIKTLPTLVLANWGTYKGLSFEFLYNLVHQSKSDCLLLFDYKKMSSFIHKKNKQEELARLLGAKTSTELQQVLKKRCSALKKEELITKAFEKKLKSTMGKGLLNPLKFKFYDHKNKASHFLYFLTQNQEAYTLMREIFCSESQIIEDGIGNLAYNPNKGAQQKITSPTLFGSMFELEQELLKTYQSQTLQIIDIYENHHLGRSLIKKNYIDALLNLEKKNKITVTRKRRPRIGLNNPLHLGDKVFVSFNK</sequence>
<dbReference type="EMBL" id="AP026867">
    <property type="protein sequence ID" value="BDS11271.1"/>
    <property type="molecule type" value="Genomic_DNA"/>
</dbReference>
<reference evidence="2" key="1">
    <citation type="submission" date="2022-09" db="EMBL/GenBank/DDBJ databases">
        <title>Aureispira anguillicida sp. nov., isolated from Leptocephalus of Japanese eel Anguilla japonica.</title>
        <authorList>
            <person name="Yuasa K."/>
            <person name="Mekata T."/>
            <person name="Ikunari K."/>
        </authorList>
    </citation>
    <scope>NUCLEOTIDE SEQUENCE</scope>
    <source>
        <strain evidence="2">EL160426</strain>
    </source>
</reference>
<accession>A0A916DRH7</accession>
<evidence type="ECO:0000313" key="3">
    <source>
        <dbReference type="Proteomes" id="UP001060919"/>
    </source>
</evidence>
<keyword evidence="3" id="KW-1185">Reference proteome</keyword>
<feature type="domain" description="GMT-like wHTH" evidence="1">
    <location>
        <begin position="283"/>
        <end position="354"/>
    </location>
</feature>
<gene>
    <name evidence="2" type="ORF">AsAng_0019830</name>
</gene>
<evidence type="ECO:0000313" key="2">
    <source>
        <dbReference type="EMBL" id="BDS11271.1"/>
    </source>
</evidence>
<name>A0A916DRH7_9BACT</name>
<dbReference type="Pfam" id="PF22560">
    <property type="entry name" value="GMT-wHTH"/>
    <property type="match status" value="1"/>
</dbReference>
<evidence type="ECO:0000259" key="1">
    <source>
        <dbReference type="Pfam" id="PF22560"/>
    </source>
</evidence>
<organism evidence="2 3">
    <name type="scientific">Aureispira anguillae</name>
    <dbReference type="NCBI Taxonomy" id="2864201"/>
    <lineage>
        <taxon>Bacteria</taxon>
        <taxon>Pseudomonadati</taxon>
        <taxon>Bacteroidota</taxon>
        <taxon>Saprospiria</taxon>
        <taxon>Saprospirales</taxon>
        <taxon>Saprospiraceae</taxon>
        <taxon>Aureispira</taxon>
    </lineage>
</organism>
<dbReference type="InterPro" id="IPR054339">
    <property type="entry name" value="GMT_wHTH"/>
</dbReference>
<proteinExistence type="predicted"/>
<dbReference type="RefSeq" id="WP_264792470.1">
    <property type="nucleotide sequence ID" value="NZ_AP026867.1"/>
</dbReference>
<dbReference type="Proteomes" id="UP001060919">
    <property type="component" value="Chromosome"/>
</dbReference>
<dbReference type="AlphaFoldDB" id="A0A916DRH7"/>
<dbReference type="InterPro" id="IPR031009">
    <property type="entry name" value="Tcm_partner"/>
</dbReference>
<dbReference type="NCBIfam" id="TIGR04474">
    <property type="entry name" value="tcm_partner"/>
    <property type="match status" value="1"/>
</dbReference>